<keyword evidence="7" id="KW-1185">Reference proteome</keyword>
<feature type="compositionally biased region" description="Acidic residues" evidence="1">
    <location>
        <begin position="556"/>
        <end position="567"/>
    </location>
</feature>
<feature type="compositionally biased region" description="Pro residues" evidence="1">
    <location>
        <begin position="648"/>
        <end position="660"/>
    </location>
</feature>
<name>A0A3R7JY35_9STRA</name>
<feature type="compositionally biased region" description="Acidic residues" evidence="1">
    <location>
        <begin position="575"/>
        <end position="593"/>
    </location>
</feature>
<dbReference type="Gene3D" id="1.10.10.60">
    <property type="entry name" value="Homeodomain-like"/>
    <property type="match status" value="1"/>
</dbReference>
<gene>
    <name evidence="5" type="ORF">BBI17_001208</name>
    <name evidence="6" type="ORF">BBO99_00001479</name>
    <name evidence="3" type="ORF">JM16_002155</name>
    <name evidence="4" type="ORF">JM18_001269</name>
</gene>
<reference evidence="3" key="1">
    <citation type="journal article" date="2015" name="Genom Data">
        <title>Genome sequences of six Phytophthora species associated with forests in New Zealand.</title>
        <authorList>
            <person name="Studholme D.J."/>
            <person name="McDougal R.L."/>
            <person name="Sambles C."/>
            <person name="Hansen E."/>
            <person name="Hardy G."/>
            <person name="Grant M."/>
            <person name="Ganley R.J."/>
            <person name="Williams N.M."/>
        </authorList>
    </citation>
    <scope>NUCLEOTIDE SEQUENCE</scope>
    <source>
        <strain evidence="3">NZFS 2646</strain>
        <strain evidence="4">NZFS 3630</strain>
    </source>
</reference>
<feature type="compositionally biased region" description="Basic and acidic residues" evidence="1">
    <location>
        <begin position="11"/>
        <end position="22"/>
    </location>
</feature>
<feature type="compositionally biased region" description="Acidic residues" evidence="1">
    <location>
        <begin position="673"/>
        <end position="682"/>
    </location>
</feature>
<organism evidence="6 7">
    <name type="scientific">Phytophthora kernoviae</name>
    <dbReference type="NCBI Taxonomy" id="325452"/>
    <lineage>
        <taxon>Eukaryota</taxon>
        <taxon>Sar</taxon>
        <taxon>Stramenopiles</taxon>
        <taxon>Oomycota</taxon>
        <taxon>Peronosporomycetes</taxon>
        <taxon>Peronosporales</taxon>
        <taxon>Peronosporaceae</taxon>
        <taxon>Phytophthora</taxon>
    </lineage>
</organism>
<feature type="domain" description="ATP-dependent helicase CHD1-2/hrp3 HTH" evidence="2">
    <location>
        <begin position="160"/>
        <end position="213"/>
    </location>
</feature>
<dbReference type="EMBL" id="JPWV03000032">
    <property type="protein sequence ID" value="KAG2529126.1"/>
    <property type="molecule type" value="Genomic_DNA"/>
</dbReference>
<feature type="compositionally biased region" description="Low complexity" evidence="1">
    <location>
        <begin position="296"/>
        <end position="313"/>
    </location>
</feature>
<evidence type="ECO:0000313" key="3">
    <source>
        <dbReference type="EMBL" id="KAG2529126.1"/>
    </source>
</evidence>
<feature type="region of interest" description="Disordered" evidence="1">
    <location>
        <begin position="541"/>
        <end position="683"/>
    </location>
</feature>
<evidence type="ECO:0000256" key="1">
    <source>
        <dbReference type="SAM" id="MobiDB-lite"/>
    </source>
</evidence>
<dbReference type="Proteomes" id="UP000785171">
    <property type="component" value="Unassembled WGS sequence"/>
</dbReference>
<dbReference type="AlphaFoldDB" id="A0A3R7JY35"/>
<evidence type="ECO:0000313" key="7">
    <source>
        <dbReference type="Proteomes" id="UP000285624"/>
    </source>
</evidence>
<feature type="compositionally biased region" description="Basic and acidic residues" evidence="1">
    <location>
        <begin position="733"/>
        <end position="746"/>
    </location>
</feature>
<proteinExistence type="predicted"/>
<feature type="region of interest" description="Disordered" evidence="1">
    <location>
        <begin position="725"/>
        <end position="813"/>
    </location>
</feature>
<feature type="compositionally biased region" description="Basic residues" evidence="1">
    <location>
        <begin position="1"/>
        <end position="10"/>
    </location>
</feature>
<dbReference type="Pfam" id="PF23588">
    <property type="entry name" value="HTH_CHD1_Hrp3"/>
    <property type="match status" value="1"/>
</dbReference>
<evidence type="ECO:0000259" key="2">
    <source>
        <dbReference type="Pfam" id="PF23588"/>
    </source>
</evidence>
<dbReference type="STRING" id="325452.A0A3R7JY35"/>
<evidence type="ECO:0000313" key="6">
    <source>
        <dbReference type="EMBL" id="RLN84261.1"/>
    </source>
</evidence>
<dbReference type="InterPro" id="IPR056302">
    <property type="entry name" value="CHD1-2/Hrp3_HTH"/>
</dbReference>
<feature type="compositionally biased region" description="Acidic residues" evidence="1">
    <location>
        <begin position="747"/>
        <end position="790"/>
    </location>
</feature>
<dbReference type="Proteomes" id="UP000792063">
    <property type="component" value="Unassembled WGS sequence"/>
</dbReference>
<feature type="compositionally biased region" description="Polar residues" evidence="1">
    <location>
        <begin position="597"/>
        <end position="617"/>
    </location>
</feature>
<feature type="region of interest" description="Disordered" evidence="1">
    <location>
        <begin position="262"/>
        <end position="379"/>
    </location>
</feature>
<feature type="compositionally biased region" description="Basic and acidic residues" evidence="1">
    <location>
        <begin position="544"/>
        <end position="555"/>
    </location>
</feature>
<dbReference type="EMBL" id="MAYM02000340">
    <property type="protein sequence ID" value="RLN43840.1"/>
    <property type="molecule type" value="Genomic_DNA"/>
</dbReference>
<feature type="compositionally biased region" description="Basic and acidic residues" evidence="1">
    <location>
        <begin position="620"/>
        <end position="636"/>
    </location>
</feature>
<comment type="caution">
    <text evidence="6">The sequence shown here is derived from an EMBL/GenBank/DDBJ whole genome shotgun (WGS) entry which is preliminary data.</text>
</comment>
<dbReference type="EMBL" id="JPWU03000011">
    <property type="protein sequence ID" value="KAG2532358.1"/>
    <property type="molecule type" value="Genomic_DNA"/>
</dbReference>
<evidence type="ECO:0000313" key="5">
    <source>
        <dbReference type="EMBL" id="RLN43840.1"/>
    </source>
</evidence>
<dbReference type="EMBL" id="MBDN02000021">
    <property type="protein sequence ID" value="RLN84261.1"/>
    <property type="molecule type" value="Genomic_DNA"/>
</dbReference>
<evidence type="ECO:0000313" key="8">
    <source>
        <dbReference type="Proteomes" id="UP000285883"/>
    </source>
</evidence>
<reference evidence="3" key="3">
    <citation type="submission" date="2020-06" db="EMBL/GenBank/DDBJ databases">
        <authorList>
            <person name="Studholme D.J."/>
        </authorList>
    </citation>
    <scope>NUCLEOTIDE SEQUENCE</scope>
    <source>
        <strain evidence="3">NZFS 2646</strain>
        <strain evidence="4">NZFS 3630</strain>
    </source>
</reference>
<reference evidence="7 8" key="2">
    <citation type="submission" date="2018-07" db="EMBL/GenBank/DDBJ databases">
        <title>Genome sequencing of oomycete isolates from Chile give support for New Zealand origin for Phytophthora kernoviae and make available the first Nothophytophthora sp. genome.</title>
        <authorList>
            <person name="Studholme D.J."/>
            <person name="Sanfuentes E."/>
            <person name="Panda P."/>
            <person name="Hill R."/>
            <person name="Sambles C."/>
            <person name="Grant M."/>
            <person name="Williams N.M."/>
            <person name="Mcdougal R.L."/>
        </authorList>
    </citation>
    <scope>NUCLEOTIDE SEQUENCE [LARGE SCALE GENOMIC DNA]</scope>
    <source>
        <strain evidence="5">Chile2</strain>
        <strain evidence="6">Chile4</strain>
    </source>
</reference>
<accession>A0A3R7JY35</accession>
<sequence>MPLGTRKRDRRTIEEIQRDLRDKRKKPLSSGTPAARSSPPPRGSPVRSPEAEAVVNSGAPMAVGDVAQRAKQAVEARPPHDNIKIFEVEARASQIIERLYENLKLRVAVQRALRTAGCSSGNAQANAQGAYVLVAKQSDLAVLGVHTRDLPSWTWAEKEHDWSQRKDAALLLGVYVHGFGGWEDILNDDLLHFQGQRALKGERLKKRAENLLKRLPAPDLDAGDPRIVQLANSLSNSAANSNQSLGAQFSAIIQSGAIPGVTTSTAPSLATGGGRMQRAAERLAARQQNGEDVSIGRRNVAQNNGAGNNNGQGTDKRQPKTPPVSSRVQDDTANDEPEDGEKHRNSSSDSTGKKDKRKKEQRRSNPSGQNTEPDAPAEVPSVAAYVAPLPLLSTDDCYDKWKPNKKLREIRQVLKKMKIMAEWSRNQKDETVVEKVFKYVSTIGEAIDRIVAQHEDKIGDNQASASNGTLSSREADELCTCLWTYAAGFTPFTAQGFERLYDDICADGDADNDDEEEKPTDDIPAIKAMPRELEVVACPSVATELEKREETKVEEAESSAEIEESMAEEVPSGSDLEESNFADEGQEKEEEEESRYRISSVNDNKYPTPLYSTQPQGQFAKDDKEEGSASEDGHEHEDEDEDDLSLADPPPAPAALPTLPPLVSAPHSTLATDGEDEFDTEMEAERLRNLEAALQAMEADDDTGTLQQLKASLQMELQEQDSFVSSVGAGRAEGTHTELETGKAGREEEEDEDGYGYGSDFEEEEEIASEISEEMESMADLSDKEDESENDVAVPTAEAEPPRVLQNDTRVDSEDALNSYDYIEDVENKGW</sequence>
<dbReference type="Proteomes" id="UP000285883">
    <property type="component" value="Unassembled WGS sequence"/>
</dbReference>
<dbReference type="Proteomes" id="UP000285624">
    <property type="component" value="Unassembled WGS sequence"/>
</dbReference>
<evidence type="ECO:0000313" key="4">
    <source>
        <dbReference type="EMBL" id="KAG2532358.1"/>
    </source>
</evidence>
<protein>
    <recommendedName>
        <fullName evidence="2">ATP-dependent helicase CHD1-2/hrp3 HTH domain-containing protein</fullName>
    </recommendedName>
</protein>
<feature type="region of interest" description="Disordered" evidence="1">
    <location>
        <begin position="1"/>
        <end position="52"/>
    </location>
</feature>